<dbReference type="AlphaFoldDB" id="A0A7S3QRK7"/>
<dbReference type="InterPro" id="IPR011990">
    <property type="entry name" value="TPR-like_helical_dom_sf"/>
</dbReference>
<organism evidence="1">
    <name type="scientific">Dunaliella tertiolecta</name>
    <name type="common">Green alga</name>
    <dbReference type="NCBI Taxonomy" id="3047"/>
    <lineage>
        <taxon>Eukaryota</taxon>
        <taxon>Viridiplantae</taxon>
        <taxon>Chlorophyta</taxon>
        <taxon>core chlorophytes</taxon>
        <taxon>Chlorophyceae</taxon>
        <taxon>CS clade</taxon>
        <taxon>Chlamydomonadales</taxon>
        <taxon>Dunaliellaceae</taxon>
        <taxon>Dunaliella</taxon>
    </lineage>
</organism>
<name>A0A7S3QRK7_DUNTE</name>
<evidence type="ECO:0000313" key="1">
    <source>
        <dbReference type="EMBL" id="CAE0491032.1"/>
    </source>
</evidence>
<reference evidence="1" key="1">
    <citation type="submission" date="2021-01" db="EMBL/GenBank/DDBJ databases">
        <authorList>
            <person name="Corre E."/>
            <person name="Pelletier E."/>
            <person name="Niang G."/>
            <person name="Scheremetjew M."/>
            <person name="Finn R."/>
            <person name="Kale V."/>
            <person name="Holt S."/>
            <person name="Cochrane G."/>
            <person name="Meng A."/>
            <person name="Brown T."/>
            <person name="Cohen L."/>
        </authorList>
    </citation>
    <scope>NUCLEOTIDE SEQUENCE</scope>
    <source>
        <strain evidence="1">CCMP1320</strain>
    </source>
</reference>
<gene>
    <name evidence="1" type="ORF">DTER00134_LOCUS6105</name>
</gene>
<proteinExistence type="predicted"/>
<sequence length="436" mass="47632">MQLTKHPFPAQLSSVSLKVRRQHYLNLLGLLRHCIDHGDSSRTASVCLVLLAAAQAGGPASEHAKKAGNQAAQGIQLVLEATSGLVKQATLDSQEVLQLLQQVLKAQPDPEGVENASLDFAMTALQQGDLALAHSTLSVRPGGGQRVQEPGQAARRAALCACIRHQQWLDIIQGLRKQQQLQLPHVAAAAAAEHARSERLWDDDGEGGVGHKGESADEMAEAAALKSMWRYDHRLWLAAQGNRAAKDAWRESELELKAALRLSPGSALLSMLLCHIYVVSGKMRLARQVARAAVEATPADMDAHMLCALLQQLAEQVQQEDGQEEEDWDEDEEEGIGQSIKQEEADDPRQQLPPQPHTLPALPIPESVQQLMDALTLDPTCDAAFQGERCRCLCSFDFFLRGRPGNTKEVKMRDTWHLCSGACSVLFLWQAFSVSA</sequence>
<dbReference type="SUPFAM" id="SSF48452">
    <property type="entry name" value="TPR-like"/>
    <property type="match status" value="1"/>
</dbReference>
<dbReference type="EMBL" id="HBIP01010956">
    <property type="protein sequence ID" value="CAE0491032.1"/>
    <property type="molecule type" value="Transcribed_RNA"/>
</dbReference>
<protein>
    <submittedName>
        <fullName evidence="1">Uncharacterized protein</fullName>
    </submittedName>
</protein>
<accession>A0A7S3QRK7</accession>